<proteinExistence type="predicted"/>
<evidence type="ECO:0000313" key="1">
    <source>
        <dbReference type="EMBL" id="BBX15335.1"/>
    </source>
</evidence>
<dbReference type="OrthoDB" id="4774349at2"/>
<protein>
    <submittedName>
        <fullName evidence="1">Uncharacterized protein</fullName>
    </submittedName>
</protein>
<dbReference type="EMBL" id="AP022563">
    <property type="protein sequence ID" value="BBX15335.1"/>
    <property type="molecule type" value="Genomic_DNA"/>
</dbReference>
<name>A0A7I7JU40_9MYCO</name>
<sequence>MGGRFAGVAARQHPDLTASASPVSGRLRGIVLALLGVDGVFSALIAVFFLPLRVGGIPLPVSALLSGLINVALVWAALQWTTAPRLAALPLWTWLATVLVCTFGGPGDDIIFGGVGLMEYGPLLLIAVGGLPPAWVLTRRTAQPGAGGNSGARVR</sequence>
<dbReference type="KEGG" id="mdu:MDUV_01950"/>
<accession>A0A7I7JU40</accession>
<gene>
    <name evidence="1" type="ORF">MDUV_01950</name>
</gene>
<reference evidence="1 2" key="1">
    <citation type="journal article" date="2019" name="Emerg. Microbes Infect.">
        <title>Comprehensive subspecies identification of 175 nontuberculous mycobacteria species based on 7547 genomic profiles.</title>
        <authorList>
            <person name="Matsumoto Y."/>
            <person name="Kinjo T."/>
            <person name="Motooka D."/>
            <person name="Nabeya D."/>
            <person name="Jung N."/>
            <person name="Uechi K."/>
            <person name="Horii T."/>
            <person name="Iida T."/>
            <person name="Fujita J."/>
            <person name="Nakamura S."/>
        </authorList>
    </citation>
    <scope>NUCLEOTIDE SEQUENCE [LARGE SCALE GENOMIC DNA]</scope>
    <source>
        <strain evidence="1 2">JCM 6396</strain>
    </source>
</reference>
<dbReference type="RefSeq" id="WP_098003899.1">
    <property type="nucleotide sequence ID" value="NZ_AP022563.1"/>
</dbReference>
<organism evidence="1 2">
    <name type="scientific">Mycolicibacterium duvalii</name>
    <dbReference type="NCBI Taxonomy" id="39688"/>
    <lineage>
        <taxon>Bacteria</taxon>
        <taxon>Bacillati</taxon>
        <taxon>Actinomycetota</taxon>
        <taxon>Actinomycetes</taxon>
        <taxon>Mycobacteriales</taxon>
        <taxon>Mycobacteriaceae</taxon>
        <taxon>Mycolicibacterium</taxon>
    </lineage>
</organism>
<dbReference type="Proteomes" id="UP000467006">
    <property type="component" value="Chromosome"/>
</dbReference>
<evidence type="ECO:0000313" key="2">
    <source>
        <dbReference type="Proteomes" id="UP000467006"/>
    </source>
</evidence>
<keyword evidence="2" id="KW-1185">Reference proteome</keyword>
<dbReference type="AlphaFoldDB" id="A0A7I7JU40"/>